<evidence type="ECO:0000313" key="1">
    <source>
        <dbReference type="EMBL" id="MEQ2296749.1"/>
    </source>
</evidence>
<gene>
    <name evidence="1" type="ORF">AMECASPLE_027724</name>
</gene>
<dbReference type="EMBL" id="JAHRIP010040584">
    <property type="protein sequence ID" value="MEQ2296749.1"/>
    <property type="molecule type" value="Genomic_DNA"/>
</dbReference>
<accession>A0ABV0YSY4</accession>
<sequence>MFVESVPVCLDWEAELLVQFRIRFKERTPTQKDQQLDKRATKMEATEIETSSCGLRIAMETLAEKSTGINIVGSKCSIFKLKLEEFHPEVSLLRLESWSGSARQSPAELLCLQQHSRQRGDSALWVSEPCF</sequence>
<organism evidence="1 2">
    <name type="scientific">Ameca splendens</name>
    <dbReference type="NCBI Taxonomy" id="208324"/>
    <lineage>
        <taxon>Eukaryota</taxon>
        <taxon>Metazoa</taxon>
        <taxon>Chordata</taxon>
        <taxon>Craniata</taxon>
        <taxon>Vertebrata</taxon>
        <taxon>Euteleostomi</taxon>
        <taxon>Actinopterygii</taxon>
        <taxon>Neopterygii</taxon>
        <taxon>Teleostei</taxon>
        <taxon>Neoteleostei</taxon>
        <taxon>Acanthomorphata</taxon>
        <taxon>Ovalentaria</taxon>
        <taxon>Atherinomorphae</taxon>
        <taxon>Cyprinodontiformes</taxon>
        <taxon>Goodeidae</taxon>
        <taxon>Ameca</taxon>
    </lineage>
</organism>
<protein>
    <submittedName>
        <fullName evidence="1">Uncharacterized protein</fullName>
    </submittedName>
</protein>
<reference evidence="1 2" key="1">
    <citation type="submission" date="2021-06" db="EMBL/GenBank/DDBJ databases">
        <authorList>
            <person name="Palmer J.M."/>
        </authorList>
    </citation>
    <scope>NUCLEOTIDE SEQUENCE [LARGE SCALE GENOMIC DNA]</scope>
    <source>
        <strain evidence="1 2">AS_MEX2019</strain>
        <tissue evidence="1">Muscle</tissue>
    </source>
</reference>
<proteinExistence type="predicted"/>
<evidence type="ECO:0000313" key="2">
    <source>
        <dbReference type="Proteomes" id="UP001469553"/>
    </source>
</evidence>
<comment type="caution">
    <text evidence="1">The sequence shown here is derived from an EMBL/GenBank/DDBJ whole genome shotgun (WGS) entry which is preliminary data.</text>
</comment>
<name>A0ABV0YSY4_9TELE</name>
<dbReference type="Proteomes" id="UP001469553">
    <property type="component" value="Unassembled WGS sequence"/>
</dbReference>
<keyword evidence="2" id="KW-1185">Reference proteome</keyword>